<protein>
    <submittedName>
        <fullName evidence="1">Uncharacterized protein</fullName>
    </submittedName>
</protein>
<name>A0ABT4G9R1_9BACL</name>
<gene>
    <name evidence="1" type="ORF">M5X19_08455</name>
</gene>
<proteinExistence type="predicted"/>
<reference evidence="1 2" key="1">
    <citation type="submission" date="2022-05" db="EMBL/GenBank/DDBJ databases">
        <title>Genome Sequencing of Bee-Associated Microbes.</title>
        <authorList>
            <person name="Dunlap C."/>
        </authorList>
    </citation>
    <scope>NUCLEOTIDE SEQUENCE [LARGE SCALE GENOMIC DNA]</scope>
    <source>
        <strain evidence="1 2">NRRL B-14421</strain>
    </source>
</reference>
<dbReference type="RefSeq" id="WP_051253781.1">
    <property type="nucleotide sequence ID" value="NZ_JAMDMW010000010.1"/>
</dbReference>
<keyword evidence="2" id="KW-1185">Reference proteome</keyword>
<comment type="caution">
    <text evidence="1">The sequence shown here is derived from an EMBL/GenBank/DDBJ whole genome shotgun (WGS) entry which is preliminary data.</text>
</comment>
<sequence length="114" mass="13299">MPDKKKNNPYWFTVEGETEQLYLDRLKHLINTADAATHTVTIEKKVEQRPIKYAKTVTVIGKAKREITHWFDYESSDPDHVTKFKNILSEIKESNGLGKMLKYHPGYSNLTFEL</sequence>
<accession>A0ABT4G9R1</accession>
<dbReference type="Proteomes" id="UP001527099">
    <property type="component" value="Unassembled WGS sequence"/>
</dbReference>
<evidence type="ECO:0000313" key="1">
    <source>
        <dbReference type="EMBL" id="MCY9692927.1"/>
    </source>
</evidence>
<evidence type="ECO:0000313" key="2">
    <source>
        <dbReference type="Proteomes" id="UP001527099"/>
    </source>
</evidence>
<dbReference type="EMBL" id="JAMDMX010000022">
    <property type="protein sequence ID" value="MCY9692927.1"/>
    <property type="molecule type" value="Genomic_DNA"/>
</dbReference>
<organism evidence="1 2">
    <name type="scientific">Paenibacillus alginolyticus</name>
    <dbReference type="NCBI Taxonomy" id="59839"/>
    <lineage>
        <taxon>Bacteria</taxon>
        <taxon>Bacillati</taxon>
        <taxon>Bacillota</taxon>
        <taxon>Bacilli</taxon>
        <taxon>Bacillales</taxon>
        <taxon>Paenibacillaceae</taxon>
        <taxon>Paenibacillus</taxon>
    </lineage>
</organism>